<sequence length="347" mass="35773">MTPGAWAGVAAAIVGLMLVVVLAFKVLAKGHKRMSFKGRHCIVTGGSSGIGKEVAMQLAREGAHVTIVARNVPRLEAALRDVAACAADTAAQRFAWLSLELGTCPFGDVQAAFDAAQAERGPCAALFNVAGMAAPMAFDAAPVDSMEALLRTNLLAAMHATRAALPGMKARREGRVLFTASVAGLMGLYGYTTYAATKFGLRGFAEALSMEVHAYGIAVSVAFPPDTVTPGYEAENAVKDPVCARISADGAVFDAPSVAHGMVRGAARGAFRVTTGADAWLTGIAAAAFSPAATAGDAIVTVLLSGVLRLAALVYLHRWYSFAASALKAQDRARDKGKASSTGDKLS</sequence>
<dbReference type="OrthoDB" id="37659at2759"/>
<evidence type="ECO:0000313" key="3">
    <source>
        <dbReference type="Proteomes" id="UP000664859"/>
    </source>
</evidence>
<dbReference type="GO" id="GO:0006666">
    <property type="term" value="P:3-keto-sphinganine metabolic process"/>
    <property type="evidence" value="ECO:0007669"/>
    <property type="project" value="TreeGrafter"/>
</dbReference>
<name>A0A836C6V7_9STRA</name>
<dbReference type="EMBL" id="JAFCMP010000557">
    <property type="protein sequence ID" value="KAG5174939.1"/>
    <property type="molecule type" value="Genomic_DNA"/>
</dbReference>
<keyword evidence="3" id="KW-1185">Reference proteome</keyword>
<keyword evidence="1" id="KW-0812">Transmembrane</keyword>
<evidence type="ECO:0000256" key="1">
    <source>
        <dbReference type="SAM" id="Phobius"/>
    </source>
</evidence>
<dbReference type="PANTHER" id="PTHR43550">
    <property type="entry name" value="3-KETODIHYDROSPHINGOSINE REDUCTASE"/>
    <property type="match status" value="1"/>
</dbReference>
<accession>A0A836C6V7</accession>
<feature type="transmembrane region" description="Helical" evidence="1">
    <location>
        <begin position="6"/>
        <end position="28"/>
    </location>
</feature>
<dbReference type="AlphaFoldDB" id="A0A836C6V7"/>
<dbReference type="Pfam" id="PF00106">
    <property type="entry name" value="adh_short"/>
    <property type="match status" value="1"/>
</dbReference>
<dbReference type="Gene3D" id="3.40.50.720">
    <property type="entry name" value="NAD(P)-binding Rossmann-like Domain"/>
    <property type="match status" value="1"/>
</dbReference>
<dbReference type="InterPro" id="IPR036291">
    <property type="entry name" value="NAD(P)-bd_dom_sf"/>
</dbReference>
<evidence type="ECO:0000313" key="2">
    <source>
        <dbReference type="EMBL" id="KAG5174939.1"/>
    </source>
</evidence>
<dbReference type="FunFam" id="3.40.50.720:FF:000468">
    <property type="entry name" value="Short-chain dehydrogenase, putative"/>
    <property type="match status" value="1"/>
</dbReference>
<keyword evidence="1" id="KW-1133">Transmembrane helix</keyword>
<dbReference type="PRINTS" id="PR00081">
    <property type="entry name" value="GDHRDH"/>
</dbReference>
<organism evidence="2 3">
    <name type="scientific">Tribonema minus</name>
    <dbReference type="NCBI Taxonomy" id="303371"/>
    <lineage>
        <taxon>Eukaryota</taxon>
        <taxon>Sar</taxon>
        <taxon>Stramenopiles</taxon>
        <taxon>Ochrophyta</taxon>
        <taxon>PX clade</taxon>
        <taxon>Xanthophyceae</taxon>
        <taxon>Tribonematales</taxon>
        <taxon>Tribonemataceae</taxon>
        <taxon>Tribonema</taxon>
    </lineage>
</organism>
<dbReference type="PROSITE" id="PS00061">
    <property type="entry name" value="ADH_SHORT"/>
    <property type="match status" value="1"/>
</dbReference>
<comment type="caution">
    <text evidence="2">The sequence shown here is derived from an EMBL/GenBank/DDBJ whole genome shotgun (WGS) entry which is preliminary data.</text>
</comment>
<reference evidence="2" key="1">
    <citation type="submission" date="2021-02" db="EMBL/GenBank/DDBJ databases">
        <title>First Annotated Genome of the Yellow-green Alga Tribonema minus.</title>
        <authorList>
            <person name="Mahan K.M."/>
        </authorList>
    </citation>
    <scope>NUCLEOTIDE SEQUENCE</scope>
    <source>
        <strain evidence="2">UTEX B ZZ1240</strain>
    </source>
</reference>
<dbReference type="InterPro" id="IPR020904">
    <property type="entry name" value="Sc_DH/Rdtase_CS"/>
</dbReference>
<proteinExistence type="predicted"/>
<gene>
    <name evidence="2" type="ORF">JKP88DRAFT_259284</name>
</gene>
<keyword evidence="1" id="KW-0472">Membrane</keyword>
<dbReference type="Proteomes" id="UP000664859">
    <property type="component" value="Unassembled WGS sequence"/>
</dbReference>
<dbReference type="SUPFAM" id="SSF51735">
    <property type="entry name" value="NAD(P)-binding Rossmann-fold domains"/>
    <property type="match status" value="1"/>
</dbReference>
<dbReference type="PANTHER" id="PTHR43550:SF3">
    <property type="entry name" value="3-KETODIHYDROSPHINGOSINE REDUCTASE"/>
    <property type="match status" value="1"/>
</dbReference>
<dbReference type="GO" id="GO:0030148">
    <property type="term" value="P:sphingolipid biosynthetic process"/>
    <property type="evidence" value="ECO:0007669"/>
    <property type="project" value="TreeGrafter"/>
</dbReference>
<dbReference type="InterPro" id="IPR002347">
    <property type="entry name" value="SDR_fam"/>
</dbReference>
<protein>
    <recommendedName>
        <fullName evidence="4">3-ketodihydrosphingosine reductase</fullName>
    </recommendedName>
</protein>
<evidence type="ECO:0008006" key="4">
    <source>
        <dbReference type="Google" id="ProtNLM"/>
    </source>
</evidence>
<feature type="transmembrane region" description="Helical" evidence="1">
    <location>
        <begin position="176"/>
        <end position="194"/>
    </location>
</feature>
<dbReference type="GO" id="GO:0047560">
    <property type="term" value="F:3-dehydrosphinganine reductase activity"/>
    <property type="evidence" value="ECO:0007669"/>
    <property type="project" value="TreeGrafter"/>
</dbReference>
<dbReference type="GO" id="GO:0005789">
    <property type="term" value="C:endoplasmic reticulum membrane"/>
    <property type="evidence" value="ECO:0007669"/>
    <property type="project" value="TreeGrafter"/>
</dbReference>